<evidence type="ECO:0000313" key="4">
    <source>
        <dbReference type="Proteomes" id="UP000070720"/>
    </source>
</evidence>
<dbReference type="InParanoid" id="A0A0E0RTW8"/>
<feature type="region of interest" description="Disordered" evidence="1">
    <location>
        <begin position="1"/>
        <end position="23"/>
    </location>
</feature>
<dbReference type="VEuPathDB" id="FungiDB:FGRAMPH1_01G05777"/>
<feature type="region of interest" description="Disordered" evidence="1">
    <location>
        <begin position="44"/>
        <end position="80"/>
    </location>
</feature>
<keyword evidence="4" id="KW-1185">Reference proteome</keyword>
<reference key="3">
    <citation type="submission" date="2014-02" db="EMBL/GenBank/DDBJ databases">
        <title>A revised Fusarium graminearum genomic reference sequence using whole shotgun re-sequencing.</title>
        <authorList>
            <person name="King R."/>
            <person name="Urban M."/>
            <person name="Hassani-Pak K."/>
            <person name="Hammond-Kosack K."/>
        </authorList>
    </citation>
    <scope>NUCLEOTIDE SEQUENCE</scope>
    <source>
        <strain>PH-1</strain>
    </source>
</reference>
<feature type="compositionally biased region" description="Acidic residues" evidence="1">
    <location>
        <begin position="51"/>
        <end position="62"/>
    </location>
</feature>
<accession>A0A0E0RTW8</accession>
<dbReference type="EMBL" id="HG970332">
    <property type="protein sequence ID" value="CEF74693.1"/>
    <property type="molecule type" value="Genomic_DNA"/>
</dbReference>
<feature type="compositionally biased region" description="Basic and acidic residues" evidence="1">
    <location>
        <begin position="63"/>
        <end position="73"/>
    </location>
</feature>
<sequence>MKKLKKRVGKKEQMGPKPMKMKTKLIMMELVDLKKKRMDLMMDLMDHGGGEEEEQDEEDDDDEKRKRGDEKGGEMCYAGN</sequence>
<reference evidence="2 4" key="4">
    <citation type="journal article" date="2015" name="BMC Genomics">
        <title>The completed genome sequence of the pathogenic ascomycete fungus Fusarium graminearum.</title>
        <authorList>
            <person name="King R."/>
            <person name="Urban M."/>
            <person name="Hammond-Kosack M.C."/>
            <person name="Hassani-Pak K."/>
            <person name="Hammond-Kosack K.E."/>
        </authorList>
    </citation>
    <scope>NUCLEOTIDE SEQUENCE [LARGE SCALE GENOMIC DNA]</scope>
    <source>
        <strain evidence="4">ATCC MYA-4620 / CBS 123657 / FGSC 9075 / NRRL 31084 / PH-1</strain>
        <strain evidence="2">PH-1</strain>
    </source>
</reference>
<reference evidence="3" key="5">
    <citation type="submission" date="2017-01" db="UniProtKB">
        <authorList>
            <consortium name="EnsemblFungi"/>
        </authorList>
    </citation>
    <scope>IDENTIFICATION</scope>
    <source>
        <strain evidence="3">PH-1 / ATCC MYA-4620 / FGSC 9075 / NRRL 31084</strain>
    </source>
</reference>
<dbReference type="AlphaFoldDB" id="A0A0E0RTW8"/>
<reference evidence="3 4" key="1">
    <citation type="journal article" date="2007" name="Science">
        <title>The Fusarium graminearum genome reveals a link between localized polymorphism and pathogen specialization.</title>
        <authorList>
            <person name="Cuomo C.A."/>
            <person name="Gueldener U."/>
            <person name="Xu J.-R."/>
            <person name="Trail F."/>
            <person name="Turgeon B.G."/>
            <person name="Di Pietro A."/>
            <person name="Walton J.D."/>
            <person name="Ma L.-J."/>
            <person name="Baker S.E."/>
            <person name="Rep M."/>
            <person name="Adam G."/>
            <person name="Antoniw J."/>
            <person name="Baldwin T."/>
            <person name="Calvo S.E."/>
            <person name="Chang Y.-L."/>
            <person name="DeCaprio D."/>
            <person name="Gale L.R."/>
            <person name="Gnerre S."/>
            <person name="Goswami R.S."/>
            <person name="Hammond-Kosack K."/>
            <person name="Harris L.J."/>
            <person name="Hilburn K."/>
            <person name="Kennell J.C."/>
            <person name="Kroken S."/>
            <person name="Magnuson J.K."/>
            <person name="Mannhaupt G."/>
            <person name="Mauceli E.W."/>
            <person name="Mewes H.-W."/>
            <person name="Mitterbauer R."/>
            <person name="Muehlbauer G."/>
            <person name="Muensterkoetter M."/>
            <person name="Nelson D."/>
            <person name="O'Donnell K."/>
            <person name="Ouellet T."/>
            <person name="Qi W."/>
            <person name="Quesneville H."/>
            <person name="Roncero M.I.G."/>
            <person name="Seong K.-Y."/>
            <person name="Tetko I.V."/>
            <person name="Urban M."/>
            <person name="Waalwijk C."/>
            <person name="Ward T.J."/>
            <person name="Yao J."/>
            <person name="Birren B.W."/>
            <person name="Kistler H.C."/>
        </authorList>
    </citation>
    <scope>NUCLEOTIDE SEQUENCE [LARGE SCALE GENOMIC DNA]</scope>
    <source>
        <strain evidence="4">ATCC MYA-4620 / CBS 123657 / FGSC 9075 / NRRL 31084 / PH-1</strain>
        <strain evidence="3">PH-1 / ATCC MYA-4620 / FGSC 9075 / NRRL 31084</strain>
    </source>
</reference>
<reference evidence="3 4" key="2">
    <citation type="journal article" date="2010" name="Nature">
        <title>Comparative genomics reveals mobile pathogenicity chromosomes in Fusarium.</title>
        <authorList>
            <person name="Ma L.J."/>
            <person name="van der Does H.C."/>
            <person name="Borkovich K.A."/>
            <person name="Coleman J.J."/>
            <person name="Daboussi M.J."/>
            <person name="Di Pietro A."/>
            <person name="Dufresne M."/>
            <person name="Freitag M."/>
            <person name="Grabherr M."/>
            <person name="Henrissat B."/>
            <person name="Houterman P.M."/>
            <person name="Kang S."/>
            <person name="Shim W.B."/>
            <person name="Woloshuk C."/>
            <person name="Xie X."/>
            <person name="Xu J.R."/>
            <person name="Antoniw J."/>
            <person name="Baker S.E."/>
            <person name="Bluhm B.H."/>
            <person name="Breakspear A."/>
            <person name="Brown D.W."/>
            <person name="Butchko R.A."/>
            <person name="Chapman S."/>
            <person name="Coulson R."/>
            <person name="Coutinho P.M."/>
            <person name="Danchin E.G."/>
            <person name="Diener A."/>
            <person name="Gale L.R."/>
            <person name="Gardiner D.M."/>
            <person name="Goff S."/>
            <person name="Hammond-Kosack K.E."/>
            <person name="Hilburn K."/>
            <person name="Hua-Van A."/>
            <person name="Jonkers W."/>
            <person name="Kazan K."/>
            <person name="Kodira C.D."/>
            <person name="Koehrsen M."/>
            <person name="Kumar L."/>
            <person name="Lee Y.H."/>
            <person name="Li L."/>
            <person name="Manners J.M."/>
            <person name="Miranda-Saavedra D."/>
            <person name="Mukherjee M."/>
            <person name="Park G."/>
            <person name="Park J."/>
            <person name="Park S.Y."/>
            <person name="Proctor R.H."/>
            <person name="Regev A."/>
            <person name="Ruiz-Roldan M.C."/>
            <person name="Sain D."/>
            <person name="Sakthikumar S."/>
            <person name="Sykes S."/>
            <person name="Schwartz D.C."/>
            <person name="Turgeon B.G."/>
            <person name="Wapinski I."/>
            <person name="Yoder O."/>
            <person name="Young S."/>
            <person name="Zeng Q."/>
            <person name="Zhou S."/>
            <person name="Galagan J."/>
            <person name="Cuomo C.A."/>
            <person name="Kistler H.C."/>
            <person name="Rep M."/>
        </authorList>
    </citation>
    <scope>GENOME REANNOTATION</scope>
    <source>
        <strain evidence="4">ATCC MYA-4620 / CBS 123657 / FGSC 9075 / NRRL 31084 / PH-1</strain>
        <strain evidence="3">PH-1 / ATCC MYA-4620 / FGSC 9075 / NRRL 31084</strain>
    </source>
</reference>
<dbReference type="Proteomes" id="UP000070720">
    <property type="component" value="Chromosome 1"/>
</dbReference>
<dbReference type="EnsemblFungi" id="CEF74693">
    <property type="protein sequence ID" value="CEF74693"/>
    <property type="gene ID" value="FGRRES_20073"/>
</dbReference>
<name>A0A0E0RTW8_GIBZE</name>
<evidence type="ECO:0000256" key="1">
    <source>
        <dbReference type="SAM" id="MobiDB-lite"/>
    </source>
</evidence>
<evidence type="ECO:0000313" key="3">
    <source>
        <dbReference type="EnsemblFungi" id="CEF74693"/>
    </source>
</evidence>
<organism evidence="3">
    <name type="scientific">Gibberella zeae (strain ATCC MYA-4620 / CBS 123657 / FGSC 9075 / NRRL 31084 / PH-1)</name>
    <name type="common">Wheat head blight fungus</name>
    <name type="synonym">Fusarium graminearum</name>
    <dbReference type="NCBI Taxonomy" id="229533"/>
    <lineage>
        <taxon>Eukaryota</taxon>
        <taxon>Fungi</taxon>
        <taxon>Dikarya</taxon>
        <taxon>Ascomycota</taxon>
        <taxon>Pezizomycotina</taxon>
        <taxon>Sordariomycetes</taxon>
        <taxon>Hypocreomycetidae</taxon>
        <taxon>Hypocreales</taxon>
        <taxon>Nectriaceae</taxon>
        <taxon>Fusarium</taxon>
    </lineage>
</organism>
<proteinExistence type="predicted"/>
<evidence type="ECO:0000313" key="2">
    <source>
        <dbReference type="EMBL" id="CEF74693.1"/>
    </source>
</evidence>
<gene>
    <name evidence="2" type="ORF">FGRAMPH1_01T05777</name>
</gene>
<protein>
    <submittedName>
        <fullName evidence="2">Chromosome 1, complete genome</fullName>
    </submittedName>
</protein>